<keyword evidence="1" id="KW-0812">Transmembrane</keyword>
<dbReference type="PANTHER" id="PTHR31549:SF259">
    <property type="match status" value="1"/>
</dbReference>
<dbReference type="Gramene" id="OE9A080930T1">
    <property type="protein sequence ID" value="OE9A080930C1"/>
    <property type="gene ID" value="OE9A080930"/>
</dbReference>
<sequence>MSFSKPNMNTISSFHSSAGRGIGSNIDEGKWVAYIRRTLEEELEEETQIPASIFSVPKTLLLSDPDSYIPQEVAIGPYHCFRPELYSMEKYKLAAAQRNQREIPNKKLQCLVDQYLKFELKIRAYYHKPLNYSGETLAWMMLVDASFLFEFLQVCAIGKGKVPTNVPSGMSHLIELAANKAANNAIFRDILMLENQIPFFVLRELLEFQFPSLELADEWLLSMLLGLGKDLSPFKMVEEFPKIQLMDCVHLLDFAYRFIVPKLEEQSHDHHITEIEEDGESKEGEKDSFTGEPSYVRRLVNEVWNILSKLGKGPVQWIKSVIFSKPLEVLVKLPWTIISKVPVLNMLKQPLEQVFSALYKGGEKKEDEDSDSNGNTEKHPLIEEIKIPSVIDLFEVGVCFMPTNEGIQSINFDVKTATFYLPIISVDVNSEIVLRNMVAYEACRVSGPMVLTRYTELMNGIIDTEKDVSFLRERGIIINRLKRDQEVADLWNGMHKSIRLSKVSFIDKVIVDVNMYYNGRWKVKCGKFMKKYVFGSWKILTFLAAIMLLLLMCLQAFCQVYSCRRHFPTKALEPGVTN</sequence>
<proteinExistence type="predicted"/>
<dbReference type="PANTHER" id="PTHR31549">
    <property type="entry name" value="PROTEIN, PUTATIVE (DUF247)-RELATED-RELATED"/>
    <property type="match status" value="1"/>
</dbReference>
<keyword evidence="3" id="KW-1185">Reference proteome</keyword>
<dbReference type="Proteomes" id="UP000594638">
    <property type="component" value="Unassembled WGS sequence"/>
</dbReference>
<comment type="caution">
    <text evidence="2">The sequence shown here is derived from an EMBL/GenBank/DDBJ whole genome shotgun (WGS) entry which is preliminary data.</text>
</comment>
<feature type="transmembrane region" description="Helical" evidence="1">
    <location>
        <begin position="537"/>
        <end position="557"/>
    </location>
</feature>
<keyword evidence="1" id="KW-0472">Membrane</keyword>
<name>A0A8S0SN20_OLEEU</name>
<keyword evidence="1" id="KW-1133">Transmembrane helix</keyword>
<organism evidence="2 3">
    <name type="scientific">Olea europaea subsp. europaea</name>
    <dbReference type="NCBI Taxonomy" id="158383"/>
    <lineage>
        <taxon>Eukaryota</taxon>
        <taxon>Viridiplantae</taxon>
        <taxon>Streptophyta</taxon>
        <taxon>Embryophyta</taxon>
        <taxon>Tracheophyta</taxon>
        <taxon>Spermatophyta</taxon>
        <taxon>Magnoliopsida</taxon>
        <taxon>eudicotyledons</taxon>
        <taxon>Gunneridae</taxon>
        <taxon>Pentapetalae</taxon>
        <taxon>asterids</taxon>
        <taxon>lamiids</taxon>
        <taxon>Lamiales</taxon>
        <taxon>Oleaceae</taxon>
        <taxon>Oleeae</taxon>
        <taxon>Olea</taxon>
    </lineage>
</organism>
<protein>
    <submittedName>
        <fullName evidence="2">UPF0481 At3g02645</fullName>
    </submittedName>
</protein>
<dbReference type="AlphaFoldDB" id="A0A8S0SN20"/>
<dbReference type="EMBL" id="CACTIH010005472">
    <property type="protein sequence ID" value="CAA2994344.1"/>
    <property type="molecule type" value="Genomic_DNA"/>
</dbReference>
<dbReference type="InterPro" id="IPR004158">
    <property type="entry name" value="DUF247_pln"/>
</dbReference>
<gene>
    <name evidence="2" type="ORF">OLEA9_A080930</name>
</gene>
<dbReference type="OrthoDB" id="2356035at2759"/>
<reference evidence="2 3" key="1">
    <citation type="submission" date="2019-12" db="EMBL/GenBank/DDBJ databases">
        <authorList>
            <person name="Alioto T."/>
            <person name="Alioto T."/>
            <person name="Gomez Garrido J."/>
        </authorList>
    </citation>
    <scope>NUCLEOTIDE SEQUENCE [LARGE SCALE GENOMIC DNA]</scope>
</reference>
<dbReference type="Pfam" id="PF03140">
    <property type="entry name" value="DUF247"/>
    <property type="match status" value="1"/>
</dbReference>
<accession>A0A8S0SN20</accession>
<evidence type="ECO:0000256" key="1">
    <source>
        <dbReference type="SAM" id="Phobius"/>
    </source>
</evidence>
<evidence type="ECO:0000313" key="3">
    <source>
        <dbReference type="Proteomes" id="UP000594638"/>
    </source>
</evidence>
<evidence type="ECO:0000313" key="2">
    <source>
        <dbReference type="EMBL" id="CAA2994344.1"/>
    </source>
</evidence>